<evidence type="ECO:0000313" key="10">
    <source>
        <dbReference type="EMBL" id="RXH07675.1"/>
    </source>
</evidence>
<evidence type="ECO:0000313" key="11">
    <source>
        <dbReference type="Proteomes" id="UP000288972"/>
    </source>
</evidence>
<dbReference type="AlphaFoldDB" id="A0AAE6C855"/>
<evidence type="ECO:0000256" key="4">
    <source>
        <dbReference type="ARBA" id="ARBA00022692"/>
    </source>
</evidence>
<keyword evidence="6 7" id="KW-0472">Membrane</keyword>
<feature type="transmembrane region" description="Helical" evidence="7">
    <location>
        <begin position="115"/>
        <end position="131"/>
    </location>
</feature>
<dbReference type="InterPro" id="IPR001193">
    <property type="entry name" value="MBTPS2"/>
</dbReference>
<feature type="transmembrane region" description="Helical" evidence="7">
    <location>
        <begin position="277"/>
        <end position="296"/>
    </location>
</feature>
<feature type="transmembrane region" description="Helical" evidence="7">
    <location>
        <begin position="175"/>
        <end position="196"/>
    </location>
</feature>
<dbReference type="PANTHER" id="PTHR13325">
    <property type="entry name" value="PROTEASE M50 MEMBRANE-BOUND TRANSCRIPTION FACTOR SITE 2 PROTEASE"/>
    <property type="match status" value="1"/>
</dbReference>
<dbReference type="Proteomes" id="UP000290401">
    <property type="component" value="Unassembled WGS sequence"/>
</dbReference>
<feature type="transmembrane region" description="Helical" evidence="7">
    <location>
        <begin position="381"/>
        <end position="400"/>
    </location>
</feature>
<name>A0AAE6C855_9BRAD</name>
<evidence type="ECO:0000256" key="7">
    <source>
        <dbReference type="SAM" id="Phobius"/>
    </source>
</evidence>
<accession>A0AAE6C855</accession>
<keyword evidence="5 7" id="KW-1133">Transmembrane helix</keyword>
<keyword evidence="12" id="KW-1185">Reference proteome</keyword>
<dbReference type="GO" id="GO:0016020">
    <property type="term" value="C:membrane"/>
    <property type="evidence" value="ECO:0007669"/>
    <property type="project" value="InterPro"/>
</dbReference>
<evidence type="ECO:0000256" key="3">
    <source>
        <dbReference type="ARBA" id="ARBA00007931"/>
    </source>
</evidence>
<gene>
    <name evidence="10" type="ORF">EAS56_32045</name>
    <name evidence="9" type="ORF">XH91_13970</name>
</gene>
<organism evidence="9 11">
    <name type="scientific">Bradyrhizobium guangzhouense</name>
    <dbReference type="NCBI Taxonomy" id="1325095"/>
    <lineage>
        <taxon>Bacteria</taxon>
        <taxon>Pseudomonadati</taxon>
        <taxon>Pseudomonadota</taxon>
        <taxon>Alphaproteobacteria</taxon>
        <taxon>Hyphomicrobiales</taxon>
        <taxon>Nitrobacteraceae</taxon>
        <taxon>Bradyrhizobium</taxon>
    </lineage>
</organism>
<feature type="transmembrane region" description="Helical" evidence="7">
    <location>
        <begin position="151"/>
        <end position="168"/>
    </location>
</feature>
<protein>
    <submittedName>
        <fullName evidence="10">HlyD family efflux transporter periplasmic adaptor subunit</fullName>
    </submittedName>
</protein>
<dbReference type="InterPro" id="IPR008915">
    <property type="entry name" value="Peptidase_M50"/>
</dbReference>
<dbReference type="Proteomes" id="UP000288972">
    <property type="component" value="Chromosome"/>
</dbReference>
<dbReference type="PANTHER" id="PTHR13325:SF3">
    <property type="entry name" value="MEMBRANE-BOUND TRANSCRIPTION FACTOR SITE-2 PROTEASE"/>
    <property type="match status" value="1"/>
</dbReference>
<dbReference type="Gene3D" id="2.40.50.100">
    <property type="match status" value="1"/>
</dbReference>
<reference evidence="9 11" key="1">
    <citation type="submission" date="2018-06" db="EMBL/GenBank/DDBJ databases">
        <title>Comparative genomics of rhizobia nodulating Arachis hypogaea in China.</title>
        <authorList>
            <person name="Li Y."/>
        </authorList>
    </citation>
    <scope>NUCLEOTIDE SEQUENCE [LARGE SCALE GENOMIC DNA]</scope>
    <source>
        <strain evidence="9 11">CCBAU 51670</strain>
    </source>
</reference>
<dbReference type="GO" id="GO:0005737">
    <property type="term" value="C:cytoplasm"/>
    <property type="evidence" value="ECO:0007669"/>
    <property type="project" value="TreeGrafter"/>
</dbReference>
<evidence type="ECO:0000313" key="12">
    <source>
        <dbReference type="Proteomes" id="UP000290401"/>
    </source>
</evidence>
<comment type="cofactor">
    <cofactor evidence="1">
        <name>Zn(2+)</name>
        <dbReference type="ChEBI" id="CHEBI:29105"/>
    </cofactor>
</comment>
<feature type="transmembrane region" description="Helical" evidence="7">
    <location>
        <begin position="216"/>
        <end position="234"/>
    </location>
</feature>
<dbReference type="EMBL" id="RDQZ01000037">
    <property type="protein sequence ID" value="RXH07675.1"/>
    <property type="molecule type" value="Genomic_DNA"/>
</dbReference>
<feature type="transmembrane region" description="Helical" evidence="7">
    <location>
        <begin position="351"/>
        <end position="375"/>
    </location>
</feature>
<dbReference type="RefSeq" id="WP_128951125.1">
    <property type="nucleotide sequence ID" value="NZ_CP030053.1"/>
</dbReference>
<dbReference type="CDD" id="cd05709">
    <property type="entry name" value="S2P-M50"/>
    <property type="match status" value="1"/>
</dbReference>
<dbReference type="GO" id="GO:0031293">
    <property type="term" value="P:membrane protein intracellular domain proteolysis"/>
    <property type="evidence" value="ECO:0007669"/>
    <property type="project" value="TreeGrafter"/>
</dbReference>
<dbReference type="Gene3D" id="2.40.30.170">
    <property type="match status" value="1"/>
</dbReference>
<dbReference type="KEGG" id="bgz:XH91_13970"/>
<evidence type="ECO:0000313" key="9">
    <source>
        <dbReference type="EMBL" id="QAU46359.1"/>
    </source>
</evidence>
<keyword evidence="4 7" id="KW-0812">Transmembrane</keyword>
<comment type="subcellular location">
    <subcellularLocation>
        <location evidence="2">Endomembrane system</location>
        <topology evidence="2">Multi-pass membrane protein</topology>
    </subcellularLocation>
</comment>
<dbReference type="GO" id="GO:0004222">
    <property type="term" value="F:metalloendopeptidase activity"/>
    <property type="evidence" value="ECO:0007669"/>
    <property type="project" value="InterPro"/>
</dbReference>
<dbReference type="Pfam" id="PF02163">
    <property type="entry name" value="Peptidase_M50"/>
    <property type="match status" value="1"/>
</dbReference>
<dbReference type="GO" id="GO:0012505">
    <property type="term" value="C:endomembrane system"/>
    <property type="evidence" value="ECO:0007669"/>
    <property type="project" value="UniProtKB-SubCell"/>
</dbReference>
<reference evidence="10 12" key="2">
    <citation type="submission" date="2018-10" db="EMBL/GenBank/DDBJ databases">
        <title>Bradyrhizobium sp. nov., effective nodules isolated from peanut in China.</title>
        <authorList>
            <person name="Li Y."/>
        </authorList>
    </citation>
    <scope>NUCLEOTIDE SEQUENCE [LARGE SCALE GENOMIC DNA]</scope>
    <source>
        <strain evidence="10 12">CCBAU 53426</strain>
    </source>
</reference>
<evidence type="ECO:0000256" key="2">
    <source>
        <dbReference type="ARBA" id="ARBA00004127"/>
    </source>
</evidence>
<dbReference type="EMBL" id="CP030053">
    <property type="protein sequence ID" value="QAU46359.1"/>
    <property type="molecule type" value="Genomic_DNA"/>
</dbReference>
<comment type="similarity">
    <text evidence="3">Belongs to the peptidase M50B family.</text>
</comment>
<evidence type="ECO:0000256" key="5">
    <source>
        <dbReference type="ARBA" id="ARBA00022989"/>
    </source>
</evidence>
<evidence type="ECO:0000256" key="6">
    <source>
        <dbReference type="ARBA" id="ARBA00023136"/>
    </source>
</evidence>
<feature type="transmembrane region" description="Helical" evidence="7">
    <location>
        <begin position="246"/>
        <end position="271"/>
    </location>
</feature>
<proteinExistence type="inferred from homology"/>
<evidence type="ECO:0000259" key="8">
    <source>
        <dbReference type="Pfam" id="PF02163"/>
    </source>
</evidence>
<evidence type="ECO:0000256" key="1">
    <source>
        <dbReference type="ARBA" id="ARBA00001947"/>
    </source>
</evidence>
<feature type="transmembrane region" description="Helical" evidence="7">
    <location>
        <begin position="420"/>
        <end position="437"/>
    </location>
</feature>
<feature type="domain" description="Peptidase M50" evidence="8">
    <location>
        <begin position="189"/>
        <end position="288"/>
    </location>
</feature>
<sequence>MANPSTARLLPLREEIAICPGPTALDGSPTWTLHDPACNRFYRLGWPEFEMLSRWQAGSIDAITAQVNAETTLAVDAEEVSDLAQFLVGSNLVRSAGPQATAALVRKAEQMRESIGHWLLHNYLFVRIPLLRPDRFLSATYPYVHWVHSRAFALAIVMIGVFGLYLVARQWDAFIGTFVDLFSVTGAIYFAITLGGLKVVHELGHAYTAKRYGCRVPTMGVALLVMVPVLYSDVNESWMLTSRRRRLAIGLAGVTAELCCAAIALCVWGFLPPGPARSAAFLVATSTWVTTVLINLSPFMRYDGYYVLSDWLETPNLHTRAFALARWWLRETLLGLGDPPPEALPAGRQTFLVVFAFITWIYRFSLFIGIAVIVYHFAVKALGIVMMAVEIGYFLIRPVASEGLTWWRRRHELRWSPKTLLTAAIAAGLVGLLLVPWRSTIEAPALLRSVQRIDVFVSDVGARVATIAVQDGDEVAKGAPLVRLVSPDLDYRIGRLKSEIEVLEWQMAAKGLDADLLARSQVTESEYAAALSEYRSLSDEKARLDTTAPIAGKVVDLVEGLAPGVWMPAKSRLLSVIDPKQVMVEAYVDEADLGRIRAGDRATFYAEADNRIEAQLRVVEVAGGSAHTLSDPYLASVFGGPIAVRSPKQNELIPDRTIYRVVLAPDGDAVTPSRVLRGRVALSGEAVSIAARLWRTLLAVVIREASP</sequence>